<dbReference type="EMBL" id="GL378358">
    <property type="protein sequence ID" value="EFJ45353.1"/>
    <property type="molecule type" value="Genomic_DNA"/>
</dbReference>
<keyword evidence="5" id="KW-1185">Reference proteome</keyword>
<dbReference type="Proteomes" id="UP000001058">
    <property type="component" value="Unassembled WGS sequence"/>
</dbReference>
<feature type="transmembrane region" description="Helical" evidence="3">
    <location>
        <begin position="618"/>
        <end position="640"/>
    </location>
</feature>
<dbReference type="InParanoid" id="D8U4Y9"/>
<feature type="region of interest" description="Disordered" evidence="2">
    <location>
        <begin position="194"/>
        <end position="229"/>
    </location>
</feature>
<sequence>MGGWLLLHSFIPREIDCLSRVKRTNMSDVRVRLLFTSSPGTAVSEARLHAPPPGVMASSSAKPPEEQEALALLCRSVTTTLELRNKSAQLATENAELARKLLEAARTEATCVEKVEAQTKKLALQVRQLETKLKEVSEEKKKLQLEEAEQSKHALEQQLQQLQQQHSYGAHQATADPLQQVAEAMSFAAVTGGVAGRDDNRPAGPMEVDEHQPRVSAPTSPPTAAAAPRPLILPRPLPPVLHLDPAHLLVEADLEVGLTRSDIELELHKFSTNLAHLCHNEQLLNVADQLINLTIEAALPDHAERAIPGDALRAQRPSFLGHMLLYWMTVHLWPDPLSYFGCTPLKLLDSLPVPSGPEERNLLVLLRSHAARRWLPTMRRVVHLVTEAEARRQETSGRCFGRGWYADLEHQSVKDAGVKAVRSSLISMVKALANWLVNFPGIESAVKHDAALHALLLHALQVGLVVQAAHPLLRLYVATPLVEEHRAAHAALDCASQGESRRVRLQPKYTWHGKGKAVGGGVLCSVQPGVRYDIKEAQACGIAVPARSAQRQEGELSGDGVRAGGAAVAGDGGGGSGDPWVLLKEEVVTDPSVCTTPKRRSVADVLGNSCPGRPELRLRFVTTVLLLLLFRFVTTAVWYYRCIFVRRRPFGLLAGSSRRAKVPVLHGPIVVRSQPERIRGSFQLS</sequence>
<dbReference type="KEGG" id="vcn:VOLCADRAFT_94502"/>
<dbReference type="OrthoDB" id="10588213at2759"/>
<accession>D8U4Y9</accession>
<evidence type="ECO:0000313" key="5">
    <source>
        <dbReference type="Proteomes" id="UP000001058"/>
    </source>
</evidence>
<organism evidence="5">
    <name type="scientific">Volvox carteri f. nagariensis</name>
    <dbReference type="NCBI Taxonomy" id="3068"/>
    <lineage>
        <taxon>Eukaryota</taxon>
        <taxon>Viridiplantae</taxon>
        <taxon>Chlorophyta</taxon>
        <taxon>core chlorophytes</taxon>
        <taxon>Chlorophyceae</taxon>
        <taxon>CS clade</taxon>
        <taxon>Chlamydomonadales</taxon>
        <taxon>Volvocaceae</taxon>
        <taxon>Volvox</taxon>
    </lineage>
</organism>
<keyword evidence="1" id="KW-0175">Coiled coil</keyword>
<evidence type="ECO:0000256" key="1">
    <source>
        <dbReference type="SAM" id="Coils"/>
    </source>
</evidence>
<feature type="coiled-coil region" evidence="1">
    <location>
        <begin position="88"/>
        <end position="165"/>
    </location>
</feature>
<dbReference type="GeneID" id="9616292"/>
<protein>
    <submittedName>
        <fullName evidence="4">Uncharacterized protein</fullName>
    </submittedName>
</protein>
<keyword evidence="3" id="KW-0812">Transmembrane</keyword>
<dbReference type="eggNOG" id="ENOG502QQEE">
    <property type="taxonomic scope" value="Eukaryota"/>
</dbReference>
<evidence type="ECO:0000256" key="3">
    <source>
        <dbReference type="SAM" id="Phobius"/>
    </source>
</evidence>
<dbReference type="RefSeq" id="XP_002953729.1">
    <property type="nucleotide sequence ID" value="XM_002953683.1"/>
</dbReference>
<dbReference type="AlphaFoldDB" id="D8U4Y9"/>
<feature type="compositionally biased region" description="Low complexity" evidence="2">
    <location>
        <begin position="214"/>
        <end position="229"/>
    </location>
</feature>
<evidence type="ECO:0000256" key="2">
    <source>
        <dbReference type="SAM" id="MobiDB-lite"/>
    </source>
</evidence>
<reference evidence="4 5" key="1">
    <citation type="journal article" date="2010" name="Science">
        <title>Genomic analysis of organismal complexity in the multicellular green alga Volvox carteri.</title>
        <authorList>
            <person name="Prochnik S.E."/>
            <person name="Umen J."/>
            <person name="Nedelcu A.M."/>
            <person name="Hallmann A."/>
            <person name="Miller S.M."/>
            <person name="Nishii I."/>
            <person name="Ferris P."/>
            <person name="Kuo A."/>
            <person name="Mitros T."/>
            <person name="Fritz-Laylin L.K."/>
            <person name="Hellsten U."/>
            <person name="Chapman J."/>
            <person name="Simakov O."/>
            <person name="Rensing S.A."/>
            <person name="Terry A."/>
            <person name="Pangilinan J."/>
            <person name="Kapitonov V."/>
            <person name="Jurka J."/>
            <person name="Salamov A."/>
            <person name="Shapiro H."/>
            <person name="Schmutz J."/>
            <person name="Grimwood J."/>
            <person name="Lindquist E."/>
            <person name="Lucas S."/>
            <person name="Grigoriev I.V."/>
            <person name="Schmitt R."/>
            <person name="Kirk D."/>
            <person name="Rokhsar D.S."/>
        </authorList>
    </citation>
    <scope>NUCLEOTIDE SEQUENCE [LARGE SCALE GENOMIC DNA]</scope>
    <source>
        <strain evidence="5">f. Nagariensis / Eve</strain>
    </source>
</reference>
<proteinExistence type="predicted"/>
<keyword evidence="3" id="KW-1133">Transmembrane helix</keyword>
<evidence type="ECO:0000313" key="4">
    <source>
        <dbReference type="EMBL" id="EFJ45353.1"/>
    </source>
</evidence>
<keyword evidence="3" id="KW-0472">Membrane</keyword>
<gene>
    <name evidence="4" type="ORF">VOLCADRAFT_94502</name>
</gene>
<name>D8U4Y9_VOLCA</name>